<keyword evidence="2" id="KW-1185">Reference proteome</keyword>
<dbReference type="Proteomes" id="UP000318590">
    <property type="component" value="Unassembled WGS sequence"/>
</dbReference>
<gene>
    <name evidence="1" type="ORF">FEV53_15065</name>
</gene>
<name>A0A547PNT5_9RHOB</name>
<dbReference type="AlphaFoldDB" id="A0A547PNT5"/>
<protein>
    <submittedName>
        <fullName evidence="1">Uncharacterized protein</fullName>
    </submittedName>
</protein>
<dbReference type="EMBL" id="VFSV01000034">
    <property type="protein sequence ID" value="TRD15779.1"/>
    <property type="molecule type" value="Genomic_DNA"/>
</dbReference>
<sequence length="117" mass="13294">MTPATLPLTHQTISPEAWLDLVDNIDAYRDTTKPSLDSDLHVALHIAQEMARVSRKQGVKSYTEDDVLNASKPELQGPWDSRQYPLPYRSELFGLLASVPFVEVLEEDGSRRLRQFI</sequence>
<evidence type="ECO:0000313" key="2">
    <source>
        <dbReference type="Proteomes" id="UP000318590"/>
    </source>
</evidence>
<accession>A0A547PNT5</accession>
<organism evidence="1 2">
    <name type="scientific">Palleronia caenipelagi</name>
    <dbReference type="NCBI Taxonomy" id="2489174"/>
    <lineage>
        <taxon>Bacteria</taxon>
        <taxon>Pseudomonadati</taxon>
        <taxon>Pseudomonadota</taxon>
        <taxon>Alphaproteobacteria</taxon>
        <taxon>Rhodobacterales</taxon>
        <taxon>Roseobacteraceae</taxon>
        <taxon>Palleronia</taxon>
    </lineage>
</organism>
<evidence type="ECO:0000313" key="1">
    <source>
        <dbReference type="EMBL" id="TRD15779.1"/>
    </source>
</evidence>
<dbReference type="RefSeq" id="WP_142835630.1">
    <property type="nucleotide sequence ID" value="NZ_VFSV01000034.1"/>
</dbReference>
<proteinExistence type="predicted"/>
<reference evidence="1 2" key="1">
    <citation type="submission" date="2019-06" db="EMBL/GenBank/DDBJ databases">
        <title>Paenimaribius caenipelagi gen. nov., sp. nov., isolated from a tidal flat.</title>
        <authorList>
            <person name="Yoon J.-H."/>
        </authorList>
    </citation>
    <scope>NUCLEOTIDE SEQUENCE [LARGE SCALE GENOMIC DNA]</scope>
    <source>
        <strain evidence="1 2">JBTF-M29</strain>
    </source>
</reference>
<comment type="caution">
    <text evidence="1">The sequence shown here is derived from an EMBL/GenBank/DDBJ whole genome shotgun (WGS) entry which is preliminary data.</text>
</comment>